<proteinExistence type="predicted"/>
<organism evidence="1 2">
    <name type="scientific">Alteribacillus bidgolensis</name>
    <dbReference type="NCBI Taxonomy" id="930129"/>
    <lineage>
        <taxon>Bacteria</taxon>
        <taxon>Bacillati</taxon>
        <taxon>Bacillota</taxon>
        <taxon>Bacilli</taxon>
        <taxon>Bacillales</taxon>
        <taxon>Bacillaceae</taxon>
        <taxon>Alteribacillus</taxon>
    </lineage>
</organism>
<dbReference type="EMBL" id="FNDU01000042">
    <property type="protein sequence ID" value="SDJ24384.1"/>
    <property type="molecule type" value="Genomic_DNA"/>
</dbReference>
<gene>
    <name evidence="1" type="ORF">SAMN05216352_1427</name>
</gene>
<keyword evidence="2" id="KW-1185">Reference proteome</keyword>
<dbReference type="Proteomes" id="UP000199017">
    <property type="component" value="Unassembled WGS sequence"/>
</dbReference>
<dbReference type="RefSeq" id="WP_091588482.1">
    <property type="nucleotide sequence ID" value="NZ_FNDU01000042.1"/>
</dbReference>
<evidence type="ECO:0000313" key="2">
    <source>
        <dbReference type="Proteomes" id="UP000199017"/>
    </source>
</evidence>
<protein>
    <submittedName>
        <fullName evidence="1">Uncharacterized protein</fullName>
    </submittedName>
</protein>
<reference evidence="1 2" key="1">
    <citation type="submission" date="2016-10" db="EMBL/GenBank/DDBJ databases">
        <authorList>
            <person name="de Groot N.N."/>
        </authorList>
    </citation>
    <scope>NUCLEOTIDE SEQUENCE [LARGE SCALE GENOMIC DNA]</scope>
    <source>
        <strain evidence="2">P4B,CCM 7963,CECT 7998,DSM 25260,IBRC-M 10614,KCTC 13821</strain>
    </source>
</reference>
<name>A0A1G8S542_9BACI</name>
<dbReference type="AlphaFoldDB" id="A0A1G8S542"/>
<dbReference type="OrthoDB" id="1798833at2"/>
<accession>A0A1G8S542</accession>
<evidence type="ECO:0000313" key="1">
    <source>
        <dbReference type="EMBL" id="SDJ24384.1"/>
    </source>
</evidence>
<sequence length="164" mass="19267">MQVSPFKVLWEDGTLTEEKSNSAYEEGWPARRYSKSKGFTRMQMPIARNPLHPVYDLLYDLYYHLGIKNVKVFEDEEGNFLVSLRNGTFDGTKQQYHFLKNHLIDGYIIWKDERILIQSDNIPVNVHFKQKTIDVLIKEKKGQETISDVVERLVQEQLTDKSQS</sequence>